<sequence length="267" mass="29895">MLLKTIANGFVKVCWLFVLFSIFANLLEKNASTGDAVVVVTNVKMETDGSNNEPLMQRNDNLDPAIIHIQHICYIRPGCIILTVYLRMEKSSWEKLCCDLKFILSKLLDSSSASFWKTGWIYTKVRHHVAFAYDGQVLLDTPLPSKNDKNCKIVSVKPLAVSVSEKVLFLVKGYNISSSNTRLLCALEGKYLVHQDSSGLTDRDASSTNYEEEMQCISFSCSIPDVIGRGFVEVMSIPSFCSVIILKDKIISLNYESKYGQLLLVVL</sequence>
<keyword evidence="1" id="KW-0732">Signal</keyword>
<dbReference type="Pfam" id="PF26102">
    <property type="entry name" value="Ig_SPL7"/>
    <property type="match status" value="1"/>
</dbReference>
<keyword evidence="3" id="KW-1185">Reference proteome</keyword>
<accession>A0AAD8IAN7</accession>
<dbReference type="AlphaFoldDB" id="A0AAD8IAN7"/>
<feature type="chain" id="PRO_5042186043" evidence="1">
    <location>
        <begin position="32"/>
        <end position="267"/>
    </location>
</feature>
<name>A0AAD8IAN7_9APIA</name>
<protein>
    <submittedName>
        <fullName evidence="2">Uncharacterized protein</fullName>
    </submittedName>
</protein>
<reference evidence="2" key="1">
    <citation type="submission" date="2023-02" db="EMBL/GenBank/DDBJ databases">
        <title>Genome of toxic invasive species Heracleum sosnowskyi carries increased number of genes despite the absence of recent whole-genome duplications.</title>
        <authorList>
            <person name="Schelkunov M."/>
            <person name="Shtratnikova V."/>
            <person name="Makarenko M."/>
            <person name="Klepikova A."/>
            <person name="Omelchenko D."/>
            <person name="Novikova G."/>
            <person name="Obukhova E."/>
            <person name="Bogdanov V."/>
            <person name="Penin A."/>
            <person name="Logacheva M."/>
        </authorList>
    </citation>
    <scope>NUCLEOTIDE SEQUENCE</scope>
    <source>
        <strain evidence="2">Hsosn_3</strain>
        <tissue evidence="2">Leaf</tissue>
    </source>
</reference>
<gene>
    <name evidence="2" type="ORF">POM88_027682</name>
</gene>
<comment type="caution">
    <text evidence="2">The sequence shown here is derived from an EMBL/GenBank/DDBJ whole genome shotgun (WGS) entry which is preliminary data.</text>
</comment>
<dbReference type="EMBL" id="JAUIZM010000006">
    <property type="protein sequence ID" value="KAK1380938.1"/>
    <property type="molecule type" value="Genomic_DNA"/>
</dbReference>
<dbReference type="Proteomes" id="UP001237642">
    <property type="component" value="Unassembled WGS sequence"/>
</dbReference>
<evidence type="ECO:0000313" key="3">
    <source>
        <dbReference type="Proteomes" id="UP001237642"/>
    </source>
</evidence>
<proteinExistence type="predicted"/>
<evidence type="ECO:0000313" key="2">
    <source>
        <dbReference type="EMBL" id="KAK1380938.1"/>
    </source>
</evidence>
<feature type="signal peptide" evidence="1">
    <location>
        <begin position="1"/>
        <end position="31"/>
    </location>
</feature>
<organism evidence="2 3">
    <name type="scientific">Heracleum sosnowskyi</name>
    <dbReference type="NCBI Taxonomy" id="360622"/>
    <lineage>
        <taxon>Eukaryota</taxon>
        <taxon>Viridiplantae</taxon>
        <taxon>Streptophyta</taxon>
        <taxon>Embryophyta</taxon>
        <taxon>Tracheophyta</taxon>
        <taxon>Spermatophyta</taxon>
        <taxon>Magnoliopsida</taxon>
        <taxon>eudicotyledons</taxon>
        <taxon>Gunneridae</taxon>
        <taxon>Pentapetalae</taxon>
        <taxon>asterids</taxon>
        <taxon>campanulids</taxon>
        <taxon>Apiales</taxon>
        <taxon>Apiaceae</taxon>
        <taxon>Apioideae</taxon>
        <taxon>apioid superclade</taxon>
        <taxon>Tordylieae</taxon>
        <taxon>Tordyliinae</taxon>
        <taxon>Heracleum</taxon>
    </lineage>
</organism>
<reference evidence="2" key="2">
    <citation type="submission" date="2023-05" db="EMBL/GenBank/DDBJ databases">
        <authorList>
            <person name="Schelkunov M.I."/>
        </authorList>
    </citation>
    <scope>NUCLEOTIDE SEQUENCE</scope>
    <source>
        <strain evidence="2">Hsosn_3</strain>
        <tissue evidence="2">Leaf</tissue>
    </source>
</reference>
<evidence type="ECO:0000256" key="1">
    <source>
        <dbReference type="SAM" id="SignalP"/>
    </source>
</evidence>